<dbReference type="HOGENOM" id="CLU_2992251_0_0_9"/>
<keyword evidence="3" id="KW-1185">Reference proteome</keyword>
<keyword evidence="1" id="KW-1133">Transmembrane helix</keyword>
<reference evidence="2 3" key="1">
    <citation type="journal article" date="2001" name="FEMS Microbiol. Lett.">
        <title>Oceanobacillus iheyensis gen. nov., sp. nov., a deep-sea extremely halotolerant and alkaliphilic species isolated from a depth of 1050 m on the Iheya Ridge.</title>
        <authorList>
            <person name="Lu J."/>
            <person name="Nogi Y."/>
            <person name="Takami H."/>
        </authorList>
    </citation>
    <scope>NUCLEOTIDE SEQUENCE [LARGE SCALE GENOMIC DNA]</scope>
    <source>
        <strain evidence="3">DSM 14371 / CIP 107618 / JCM 11309 / KCTC 3954 / HTE831</strain>
    </source>
</reference>
<evidence type="ECO:0000313" key="2">
    <source>
        <dbReference type="EMBL" id="BAC13700.1"/>
    </source>
</evidence>
<reference evidence="2 3" key="2">
    <citation type="journal article" date="2002" name="Nucleic Acids Res.">
        <title>Genome sequence of Oceanobacillus iheyensis isolated from the Iheya Ridge and its unexpected adaptive capabilities to extreme environments.</title>
        <authorList>
            <person name="Takami H."/>
            <person name="Takaki Y."/>
            <person name="Uchiyama I."/>
        </authorList>
    </citation>
    <scope>NUCLEOTIDE SEQUENCE [LARGE SCALE GENOMIC DNA]</scope>
    <source>
        <strain evidence="3">DSM 14371 / CIP 107618 / JCM 11309 / KCTC 3954 / HTE831</strain>
    </source>
</reference>
<accession>Q8EQF6</accession>
<evidence type="ECO:0000313" key="3">
    <source>
        <dbReference type="Proteomes" id="UP000000822"/>
    </source>
</evidence>
<dbReference type="eggNOG" id="ENOG50308X5">
    <property type="taxonomic scope" value="Bacteria"/>
</dbReference>
<proteinExistence type="predicted"/>
<evidence type="ECO:0000256" key="1">
    <source>
        <dbReference type="SAM" id="Phobius"/>
    </source>
</evidence>
<dbReference type="EMBL" id="BA000028">
    <property type="protein sequence ID" value="BAC13700.1"/>
    <property type="molecule type" value="Genomic_DNA"/>
</dbReference>
<protein>
    <recommendedName>
        <fullName evidence="4">Cytochrome c oxidase subunit 2A</fullName>
    </recommendedName>
</protein>
<name>Q8EQF6_OCEIH</name>
<keyword evidence="1" id="KW-0812">Transmembrane</keyword>
<dbReference type="AlphaFoldDB" id="Q8EQF6"/>
<organism evidence="2 3">
    <name type="scientific">Oceanobacillus iheyensis (strain DSM 14371 / CIP 107618 / JCM 11309 / KCTC 3954 / HTE831)</name>
    <dbReference type="NCBI Taxonomy" id="221109"/>
    <lineage>
        <taxon>Bacteria</taxon>
        <taxon>Bacillati</taxon>
        <taxon>Bacillota</taxon>
        <taxon>Bacilli</taxon>
        <taxon>Bacillales</taxon>
        <taxon>Bacillaceae</taxon>
        <taxon>Oceanobacillus</taxon>
    </lineage>
</organism>
<dbReference type="Proteomes" id="UP000000822">
    <property type="component" value="Chromosome"/>
</dbReference>
<gene>
    <name evidence="2" type="ordered locus">OB1744</name>
</gene>
<feature type="transmembrane region" description="Helical" evidence="1">
    <location>
        <begin position="29"/>
        <end position="55"/>
    </location>
</feature>
<dbReference type="Pfam" id="PF08113">
    <property type="entry name" value="CoxIIa"/>
    <property type="match status" value="1"/>
</dbReference>
<sequence length="57" mass="6437">MYDKTIDTKGVIMMKKLFQNKNNETEPNLIGTFASVLLLGGLIIICWVSVFAIFISR</sequence>
<dbReference type="STRING" id="221109.gene:10733984"/>
<dbReference type="KEGG" id="oih:OB1744"/>
<dbReference type="InterPro" id="IPR012538">
    <property type="entry name" value="Cyt_c_oxidase_su2a"/>
</dbReference>
<evidence type="ECO:0008006" key="4">
    <source>
        <dbReference type="Google" id="ProtNLM"/>
    </source>
</evidence>
<keyword evidence="1" id="KW-0472">Membrane</keyword>